<reference evidence="3" key="2">
    <citation type="submission" date="2004-11" db="EMBL/GenBank/DDBJ databases">
        <title>Oryza sativa PAC P0496H07 genomic sequence.</title>
        <authorList>
            <person name="Chow T.-Y."/>
            <person name="Hsing Y.-I.C."/>
            <person name="Chen C.-S."/>
            <person name="Chen H.-H."/>
            <person name="Liu S.-M."/>
            <person name="Chao Y.-T."/>
            <person name="Chang S.-J."/>
            <person name="Chen H.-C."/>
            <person name="Chen S.-K."/>
            <person name="Chen T.-R."/>
            <person name="Chen Y.-L."/>
            <person name="Cheng C.-H."/>
            <person name="Chung C.-I."/>
            <person name="Han S.-Y."/>
            <person name="Hsiao S.-H."/>
            <person name="Hsiung J.-N."/>
            <person name="Hsu C.-H."/>
            <person name="Huang J.-J."/>
            <person name="Kau P.-I."/>
            <person name="Lee M.-C."/>
            <person name="Leu H.-L."/>
            <person name="Li Y.-F."/>
            <person name="Lin S.-J."/>
            <person name="Lin Y.-C."/>
            <person name="Wu S.-W."/>
            <person name="Yu C.-Y."/>
            <person name="Yu S.-W."/>
            <person name="Wu H.-P."/>
            <person name="Shaw J.-F."/>
        </authorList>
    </citation>
    <scope>NUCLEOTIDE SEQUENCE</scope>
</reference>
<accession>Q65XA6</accession>
<reference evidence="4" key="4">
    <citation type="journal article" date="2006" name="Nucleic Acids Res.">
        <title>The Rice Annotation Project Database (RAP-DB): hub for Oryza sativa ssp. japonica genome information.</title>
        <authorList>
            <person name="Ohyanagi H."/>
            <person name="Tanaka T."/>
            <person name="Sakai H."/>
            <person name="Shigemoto Y."/>
            <person name="Yamaguchi K."/>
            <person name="Habara T."/>
            <person name="Fujii Y."/>
            <person name="Antonio B.A."/>
            <person name="Nagamura Y."/>
            <person name="Imanishi T."/>
            <person name="Ikeo K."/>
            <person name="Itoh T."/>
            <person name="Gojobori T."/>
            <person name="Sasaki T."/>
        </authorList>
    </citation>
    <scope>NUCLEOTIDE SEQUENCE</scope>
</reference>
<protein>
    <submittedName>
        <fullName evidence="4">Os05g0115200 protein</fullName>
    </submittedName>
    <submittedName>
        <fullName evidence="3">Unknow protein</fullName>
    </submittedName>
</protein>
<reference evidence="4" key="9">
    <citation type="submission" date="2012-08" db="EMBL/GenBank/DDBJ databases">
        <title>The Second Rice Annotation Project Meeting (RAP2).</title>
        <authorList>
            <consortium name="The Rice Annotation Project (RAP)"/>
        </authorList>
    </citation>
    <scope>NUCLEOTIDE SEQUENCE</scope>
</reference>
<reference evidence="5" key="7">
    <citation type="journal article" date="2008" name="Nucleic Acids Res.">
        <title>The rice annotation project database (RAP-DB): 2008 update.</title>
        <authorList>
            <consortium name="The rice annotation project (RAP)"/>
        </authorList>
    </citation>
    <scope>GENOME REANNOTATION</scope>
    <source>
        <strain evidence="5">cv. Nipponbare</strain>
    </source>
</reference>
<reference evidence="4" key="5">
    <citation type="journal article" date="2007" name="Genome Res.">
        <title>Curated Genome Annotation of Oryza sativa ssp. japonica and Comparative Genome Analysis with Arabidopsis thaliana.</title>
        <authorList>
            <consortium name="The Rice Annotation Project (RAP)"/>
            <person name="Itoh T."/>
            <person name="Tanaka T."/>
            <person name="Barrero R.A."/>
            <person name="Yamasaki C."/>
            <person name="Fujii Y."/>
            <person name="Hilton P.B."/>
            <person name="Antonio B.A."/>
            <person name="Aono H."/>
            <person name="Apweiler R."/>
            <person name="Bruskiewich R."/>
            <person name="Bureau T."/>
            <person name="Burr F."/>
            <person name="Costa de Oliveira A."/>
            <person name="Fuks G."/>
            <person name="Habara T."/>
            <person name="Haberer G."/>
            <person name="Han B."/>
            <person name="Harada E."/>
            <person name="Hiraki A.T."/>
            <person name="Hirochika H."/>
            <person name="Hoen D."/>
            <person name="Hokari H."/>
            <person name="Hosokawa S."/>
            <person name="Hsing Y."/>
            <person name="Ikawa H."/>
            <person name="Ikeo K."/>
            <person name="Imanishi T."/>
            <person name="Ito Y."/>
            <person name="Jaiswal P."/>
            <person name="Kanno M."/>
            <person name="Kawahara Y."/>
            <person name="Kawamura T."/>
            <person name="Kawashima H."/>
            <person name="Khurana J.P."/>
            <person name="Kikuchi S."/>
            <person name="Komatsu S."/>
            <person name="Koyanagi K.O."/>
            <person name="Kubooka H."/>
            <person name="Lieberherr D."/>
            <person name="Lin Y.C."/>
            <person name="Lonsdale D."/>
            <person name="Matsumoto T."/>
            <person name="Matsuya A."/>
            <person name="McCombie W.R."/>
            <person name="Messing J."/>
            <person name="Miyao A."/>
            <person name="Mulder N."/>
            <person name="Nagamura Y."/>
            <person name="Nam J."/>
            <person name="Namiki N."/>
            <person name="Numa H."/>
            <person name="Nurimoto S."/>
            <person name="O'donovan C."/>
            <person name="Ohyanagi H."/>
            <person name="Okido T."/>
            <person name="Oota S."/>
            <person name="Osato N."/>
            <person name="Palmer L.E."/>
            <person name="Quetier F."/>
            <person name="Raghuvanshi S."/>
            <person name="Saichi N."/>
            <person name="Sakai H."/>
            <person name="Sakai Y."/>
            <person name="Sakata K."/>
            <person name="Sakurai T."/>
            <person name="Sato F."/>
            <person name="Sato Y."/>
            <person name="Schoof H."/>
            <person name="Seki M."/>
            <person name="Shibata M."/>
            <person name="Shimizu Y."/>
            <person name="Shinozaki K."/>
            <person name="Shinso Y."/>
            <person name="Singh N.K."/>
            <person name="Smith-White B."/>
            <person name="Takeda J."/>
            <person name="Tanino M."/>
            <person name="Tatusova T."/>
            <person name="Thongjuea S."/>
            <person name="Todokoro F."/>
            <person name="Tsugane M."/>
            <person name="Tyagi A.K."/>
            <person name="Vanavichit A."/>
            <person name="Wang A."/>
            <person name="Wing R.A."/>
            <person name="Yamaguchi K."/>
            <person name="Yamamoto M."/>
            <person name="Yamamoto N."/>
            <person name="Yu Y."/>
            <person name="Zhang H."/>
            <person name="Zhao Q."/>
            <person name="Higo K."/>
            <person name="Burr B."/>
            <person name="Gojobori T."/>
            <person name="Sasaki T."/>
        </authorList>
    </citation>
    <scope>NUCLEOTIDE SEQUENCE</scope>
</reference>
<reference evidence="2" key="1">
    <citation type="submission" date="2004-09" db="EMBL/GenBank/DDBJ databases">
        <title>Oryza sativa BAC OJ1654_B10 genomic sequence.</title>
        <authorList>
            <person name="Chow T.-Y."/>
            <person name="Hsing Y.-I.C."/>
            <person name="Chen C.-S."/>
            <person name="Chen H.-H."/>
            <person name="Liu S.-M."/>
            <person name="Chao Y.-T."/>
            <person name="Chang S.-J."/>
            <person name="Chen H.-C."/>
            <person name="Chen S.-K."/>
            <person name="Chen T.-R."/>
            <person name="Chen Y.-L."/>
            <person name="Cheng C.-H."/>
            <person name="Chung C.-I."/>
            <person name="Han S.-Y."/>
            <person name="Hsiao S.-H."/>
            <person name="Hsiung J.-N."/>
            <person name="Hsu C.-H."/>
            <person name="Huang J.-J."/>
            <person name="Kau P.-I."/>
            <person name="Lee M.-C."/>
            <person name="Leu H.-L."/>
            <person name="Li Y.-F."/>
            <person name="Lin S.-J."/>
            <person name="Lin Y.-C."/>
            <person name="Wu S.-W."/>
            <person name="Yu C.-Y."/>
            <person name="Yu S.-W."/>
            <person name="Wu H.-P."/>
            <person name="Shaw J.-F."/>
        </authorList>
    </citation>
    <scope>NUCLEOTIDE SEQUENCE</scope>
</reference>
<evidence type="ECO:0000313" key="2">
    <source>
        <dbReference type="EMBL" id="AAU44081.1"/>
    </source>
</evidence>
<reference evidence="4" key="8">
    <citation type="submission" date="2012-08" db="EMBL/GenBank/DDBJ databases">
        <title>Oryza sativa nipponbare(GA3) genomic DNA, chromosome 5.</title>
        <authorList>
            <consortium name="IRGSP(International Rice Genome Sequencing Project)"/>
        </authorList>
    </citation>
    <scope>NUCLEOTIDE SEQUENCE</scope>
</reference>
<dbReference type="EMBL" id="AC108504">
    <property type="protein sequence ID" value="AAU44081.1"/>
    <property type="molecule type" value="Genomic_DNA"/>
</dbReference>
<evidence type="ECO:0000313" key="3">
    <source>
        <dbReference type="EMBL" id="AAV44193.1"/>
    </source>
</evidence>
<reference evidence="4" key="6">
    <citation type="journal article" date="2008" name="Nucleic Acids Res.">
        <title>The Rice Annotation Project Database (RAP-DB): 2008 update.</title>
        <authorList>
            <consortium name="The Rice Annotation Project (RAP)"/>
            <person name="Tanaka T."/>
            <person name="Antonio B.A."/>
            <person name="Kikuchi S."/>
            <person name="Matsumoto T."/>
            <person name="Nagamura Y."/>
            <person name="Numa H."/>
            <person name="Sakai H."/>
            <person name="Wu J."/>
            <person name="Itoh T."/>
            <person name="Sasaki T."/>
            <person name="Aono R."/>
            <person name="Fujii Y."/>
            <person name="Habara T."/>
            <person name="Harada E."/>
            <person name="Kanno M."/>
            <person name="Kawahara Y."/>
            <person name="Kawashima H."/>
            <person name="Kubooka H."/>
            <person name="Matsuya A."/>
            <person name="Nakaoka H."/>
            <person name="Saichi N."/>
            <person name="Sanbonmatsu R."/>
            <person name="Sato Y."/>
            <person name="Shinso Y."/>
            <person name="Suzuki M."/>
            <person name="Takeda J."/>
            <person name="Tanino M."/>
            <person name="Todokoro F."/>
            <person name="Yamaguchi K."/>
            <person name="Yamamoto N."/>
            <person name="Yamasaki C."/>
            <person name="Imanishi T."/>
            <person name="Okido T."/>
            <person name="Tada M."/>
            <person name="Ikeo K."/>
            <person name="Tateno Y."/>
            <person name="Gojobori T."/>
            <person name="Lin Y.C."/>
            <person name="Wei F.J."/>
            <person name="Hsing Y.I."/>
            <person name="Zhao Q."/>
            <person name="Han B."/>
            <person name="Kramer M.R."/>
            <person name="McCombie R.W."/>
            <person name="Lonsdale D."/>
            <person name="O'Donovan C.C."/>
            <person name="Whitfield E.J."/>
            <person name="Apweiler R."/>
            <person name="Koyanagi K.O."/>
            <person name="Khurana J.P."/>
            <person name="Raghuvanshi S."/>
            <person name="Singh N.K."/>
            <person name="Tyagi A.K."/>
            <person name="Haberer G."/>
            <person name="Fujisawa M."/>
            <person name="Hosokawa S."/>
            <person name="Ito Y."/>
            <person name="Ikawa H."/>
            <person name="Shibata M."/>
            <person name="Yamamoto M."/>
            <person name="Bruskiewich R.M."/>
            <person name="Hoen D.R."/>
            <person name="Bureau TE."/>
            <person name="Namiki N."/>
            <person name="Ohyanagi H."/>
            <person name="Sakai Y."/>
            <person name="Nobushima S."/>
            <person name="Sakata K."/>
            <person name="Barrero R.A."/>
            <person name="Sato Y."/>
            <person name="Souvorov A."/>
            <person name="Smith-White B."/>
            <person name="Tatusova T."/>
            <person name="An S."/>
            <person name="An G."/>
            <person name="OOta S."/>
            <person name="Fuks G."/>
            <person name="Messing J."/>
            <person name="Christie K.R."/>
            <person name="Lieberherr D."/>
            <person name="Kim H."/>
            <person name="Zuccolo A."/>
            <person name="Wing R.A."/>
            <person name="Nobuta K."/>
            <person name="Green P.J."/>
            <person name="Lu C."/>
            <person name="Meyers BC."/>
            <person name="Chaparro C."/>
            <person name="Piegu B."/>
            <person name="Panaud O."/>
            <person name="Echeverria M."/>
        </authorList>
    </citation>
    <scope>NUCLEOTIDE SEQUENCE</scope>
</reference>
<evidence type="ECO:0000313" key="4">
    <source>
        <dbReference type="EMBL" id="BAH92910.1"/>
    </source>
</evidence>
<proteinExistence type="predicted"/>
<organism evidence="2 5">
    <name type="scientific">Oryza sativa subsp. japonica</name>
    <name type="common">Rice</name>
    <dbReference type="NCBI Taxonomy" id="39947"/>
    <lineage>
        <taxon>Eukaryota</taxon>
        <taxon>Viridiplantae</taxon>
        <taxon>Streptophyta</taxon>
        <taxon>Embryophyta</taxon>
        <taxon>Tracheophyta</taxon>
        <taxon>Spermatophyta</taxon>
        <taxon>Magnoliopsida</taxon>
        <taxon>Liliopsida</taxon>
        <taxon>Poales</taxon>
        <taxon>Poaceae</taxon>
        <taxon>BOP clade</taxon>
        <taxon>Oryzoideae</taxon>
        <taxon>Oryzeae</taxon>
        <taxon>Oryzinae</taxon>
        <taxon>Oryza</taxon>
        <taxon>Oryza sativa</taxon>
    </lineage>
</organism>
<name>Q65XA6_ORYSJ</name>
<dbReference type="EMBL" id="AC078977">
    <property type="protein sequence ID" value="AAV44193.1"/>
    <property type="molecule type" value="Genomic_DNA"/>
</dbReference>
<dbReference type="Proteomes" id="UP000000763">
    <property type="component" value="Chromosome 5"/>
</dbReference>
<evidence type="ECO:0000313" key="5">
    <source>
        <dbReference type="Proteomes" id="UP000000763"/>
    </source>
</evidence>
<dbReference type="AlphaFoldDB" id="Q65XA6"/>
<dbReference type="KEGG" id="dosa:Os05g0115200"/>
<gene>
    <name evidence="4" type="ordered locus">Os05g0115200</name>
    <name evidence="2" type="ORF">OJ1654_B10.12</name>
    <name evidence="3" type="ORF">P0496H07.2</name>
</gene>
<reference evidence="4 5" key="3">
    <citation type="journal article" date="2005" name="Nature">
        <title>The map-based sequence of the rice genome.</title>
        <authorList>
            <consortium name="International rice genome sequencing project (IRGSP)"/>
            <person name="Matsumoto T."/>
            <person name="Wu J."/>
            <person name="Kanamori H."/>
            <person name="Katayose Y."/>
            <person name="Fujisawa M."/>
            <person name="Namiki N."/>
            <person name="Mizuno H."/>
            <person name="Yamamoto K."/>
            <person name="Antonio B.A."/>
            <person name="Baba T."/>
            <person name="Sakata K."/>
            <person name="Nagamura Y."/>
            <person name="Aoki H."/>
            <person name="Arikawa K."/>
            <person name="Arita K."/>
            <person name="Bito T."/>
            <person name="Chiden Y."/>
            <person name="Fujitsuka N."/>
            <person name="Fukunaka R."/>
            <person name="Hamada M."/>
            <person name="Harada C."/>
            <person name="Hayashi A."/>
            <person name="Hijishita S."/>
            <person name="Honda M."/>
            <person name="Hosokawa S."/>
            <person name="Ichikawa Y."/>
            <person name="Idonuma A."/>
            <person name="Iijima M."/>
            <person name="Ikeda M."/>
            <person name="Ikeno M."/>
            <person name="Ito K."/>
            <person name="Ito S."/>
            <person name="Ito T."/>
            <person name="Ito Y."/>
            <person name="Ito Y."/>
            <person name="Iwabuchi A."/>
            <person name="Kamiya K."/>
            <person name="Karasawa W."/>
            <person name="Kurita K."/>
            <person name="Katagiri S."/>
            <person name="Kikuta A."/>
            <person name="Kobayashi H."/>
            <person name="Kobayashi N."/>
            <person name="Machita K."/>
            <person name="Maehara T."/>
            <person name="Masukawa M."/>
            <person name="Mizubayashi T."/>
            <person name="Mukai Y."/>
            <person name="Nagasaki H."/>
            <person name="Nagata Y."/>
            <person name="Naito S."/>
            <person name="Nakashima M."/>
            <person name="Nakama Y."/>
            <person name="Nakamichi Y."/>
            <person name="Nakamura M."/>
            <person name="Meguro A."/>
            <person name="Negishi M."/>
            <person name="Ohta I."/>
            <person name="Ohta T."/>
            <person name="Okamoto M."/>
            <person name="Ono N."/>
            <person name="Saji S."/>
            <person name="Sakaguchi M."/>
            <person name="Sakai K."/>
            <person name="Shibata M."/>
            <person name="Shimokawa T."/>
            <person name="Song J."/>
            <person name="Takazaki Y."/>
            <person name="Terasawa K."/>
            <person name="Tsugane M."/>
            <person name="Tsuji K."/>
            <person name="Ueda S."/>
            <person name="Waki K."/>
            <person name="Yamagata H."/>
            <person name="Yamamoto M."/>
            <person name="Yamamoto S."/>
            <person name="Yamane H."/>
            <person name="Yoshiki S."/>
            <person name="Yoshihara R."/>
            <person name="Yukawa K."/>
            <person name="Zhong H."/>
            <person name="Yano M."/>
            <person name="Yuan Q."/>
            <person name="Ouyang S."/>
            <person name="Liu J."/>
            <person name="Jones K.M."/>
            <person name="Gansberger K."/>
            <person name="Moffat K."/>
            <person name="Hill J."/>
            <person name="Bera J."/>
            <person name="Fadrosh D."/>
            <person name="Jin S."/>
            <person name="Johri S."/>
            <person name="Kim M."/>
            <person name="Overton L."/>
            <person name="Reardon M."/>
            <person name="Tsitrin T."/>
            <person name="Vuong H."/>
            <person name="Weaver B."/>
            <person name="Ciecko A."/>
            <person name="Tallon L."/>
            <person name="Jackson J."/>
            <person name="Pai G."/>
            <person name="Aken S.V."/>
            <person name="Utterback T."/>
            <person name="Reidmuller S."/>
            <person name="Feldblyum T."/>
            <person name="Hsiao J."/>
            <person name="Zismann V."/>
            <person name="Iobst S."/>
            <person name="de Vazeille A.R."/>
            <person name="Buell C.R."/>
            <person name="Ying K."/>
            <person name="Li Y."/>
            <person name="Lu T."/>
            <person name="Huang Y."/>
            <person name="Zhao Q."/>
            <person name="Feng Q."/>
            <person name="Zhang L."/>
            <person name="Zhu J."/>
            <person name="Weng Q."/>
            <person name="Mu J."/>
            <person name="Lu Y."/>
            <person name="Fan D."/>
            <person name="Liu Y."/>
            <person name="Guan J."/>
            <person name="Zhang Y."/>
            <person name="Yu S."/>
            <person name="Liu X."/>
            <person name="Zhang Y."/>
            <person name="Hong G."/>
            <person name="Han B."/>
            <person name="Choisne N."/>
            <person name="Demange N."/>
            <person name="Orjeda G."/>
            <person name="Samain S."/>
            <person name="Cattolico L."/>
            <person name="Pelletier E."/>
            <person name="Couloux A."/>
            <person name="Segurens B."/>
            <person name="Wincker P."/>
            <person name="D'Hont A."/>
            <person name="Scarpelli C."/>
            <person name="Weissenbach J."/>
            <person name="Salanoubat M."/>
            <person name="Quetier F."/>
            <person name="Yu Y."/>
            <person name="Kim H.R."/>
            <person name="Rambo T."/>
            <person name="Currie J."/>
            <person name="Collura K."/>
            <person name="Luo M."/>
            <person name="Yang T."/>
            <person name="Ammiraju J.S.S."/>
            <person name="Engler F."/>
            <person name="Soderlund C."/>
            <person name="Wing R.A."/>
            <person name="Palmer L.E."/>
            <person name="de la Bastide M."/>
            <person name="Spiegel L."/>
            <person name="Nascimento L."/>
            <person name="Zutavern T."/>
            <person name="O'Shaughnessy A."/>
            <person name="Dike S."/>
            <person name="Dedhia N."/>
            <person name="Preston R."/>
            <person name="Balija V."/>
            <person name="McCombie W.R."/>
            <person name="Chow T."/>
            <person name="Chen H."/>
            <person name="Chung M."/>
            <person name="Chen C."/>
            <person name="Shaw J."/>
            <person name="Wu H."/>
            <person name="Hsiao K."/>
            <person name="Chao Y."/>
            <person name="Chu M."/>
            <person name="Cheng C."/>
            <person name="Hour A."/>
            <person name="Lee P."/>
            <person name="Lin S."/>
            <person name="Lin Y."/>
            <person name="Liou J."/>
            <person name="Liu S."/>
            <person name="Hsing Y."/>
            <person name="Raghuvanshi S."/>
            <person name="Mohanty A."/>
            <person name="Bharti A.K."/>
            <person name="Gaur A."/>
            <person name="Gupta V."/>
            <person name="Kumar D."/>
            <person name="Ravi V."/>
            <person name="Vij S."/>
            <person name="Kapur A."/>
            <person name="Khurana P."/>
            <person name="Khurana P."/>
            <person name="Khurana J.P."/>
            <person name="Tyagi A.K."/>
            <person name="Gaikwad K."/>
            <person name="Singh A."/>
            <person name="Dalal V."/>
            <person name="Srivastava S."/>
            <person name="Dixit A."/>
            <person name="Pal A.K."/>
            <person name="Ghazi I.A."/>
            <person name="Yadav M."/>
            <person name="Pandit A."/>
            <person name="Bhargava A."/>
            <person name="Sureshbabu K."/>
            <person name="Batra K."/>
            <person name="Sharma T.R."/>
            <person name="Mohapatra T."/>
            <person name="Singh N.K."/>
            <person name="Messing J."/>
            <person name="Nelson A.B."/>
            <person name="Fuks G."/>
            <person name="Kavchok S."/>
            <person name="Keizer G."/>
            <person name="Linton E."/>
            <person name="Llaca V."/>
            <person name="Song R."/>
            <person name="Tanyolac B."/>
            <person name="Young S."/>
            <person name="Ho-Il K."/>
            <person name="Hahn J.H."/>
            <person name="Sangsakoo G."/>
            <person name="Vanavichit A."/>
            <person name="de Mattos Luiz.A.T."/>
            <person name="Zimmer P.D."/>
            <person name="Malone G."/>
            <person name="Dellagostin O."/>
            <person name="de Oliveira A.C."/>
            <person name="Bevan M."/>
            <person name="Bancroft I."/>
            <person name="Minx P."/>
            <person name="Cordum H."/>
            <person name="Wilson R."/>
            <person name="Cheng Z."/>
            <person name="Jin W."/>
            <person name="Jiang J."/>
            <person name="Leong S.A."/>
            <person name="Iwama H."/>
            <person name="Gojobori T."/>
            <person name="Itoh T."/>
            <person name="Niimura Y."/>
            <person name="Fujii Y."/>
            <person name="Habara T."/>
            <person name="Sakai H."/>
            <person name="Sato Y."/>
            <person name="Wilson G."/>
            <person name="Kumar K."/>
            <person name="McCouch S."/>
            <person name="Juretic N."/>
            <person name="Hoen D."/>
            <person name="Wright S."/>
            <person name="Bruskiewich R."/>
            <person name="Bureau T."/>
            <person name="Miyao A."/>
            <person name="Hirochika H."/>
            <person name="Nishikawa T."/>
            <person name="Kadowaki K."/>
            <person name="Sugiura M."/>
            <person name="Burr B."/>
            <person name="Sasaki T."/>
        </authorList>
    </citation>
    <scope>NUCLEOTIDE SEQUENCE [LARGE SCALE GENOMIC DNA]</scope>
    <source>
        <strain evidence="5">cv. Nipponbare</strain>
    </source>
</reference>
<dbReference type="EMBL" id="AP008211">
    <property type="protein sequence ID" value="BAH92910.1"/>
    <property type="molecule type" value="Genomic_DNA"/>
</dbReference>
<evidence type="ECO:0000256" key="1">
    <source>
        <dbReference type="SAM" id="MobiDB-lite"/>
    </source>
</evidence>
<sequence length="40" mass="4287">MEGKMQGHAWRRPAHASSSPSMGTARNGVGMIELQDVPAH</sequence>
<feature type="region of interest" description="Disordered" evidence="1">
    <location>
        <begin position="1"/>
        <end position="40"/>
    </location>
</feature>